<sequence>MSMKLLNSYNLKGQKLKNRAIMAPLTRARANDNVPNELMVKYYSQRAQAGLIISEGTAPSPNGLGYARIPGIYTDEQITGWKIITEAVHNKGGKIFLQIMHTGRVSHKLNMEEDAEIIAPSAIALDGEMYTDQKGPQPYPVPREMTLEDIKQAQEEFVQAALNAIKAGFDGVEIHSANGYLADQFLNTATNVRTDEYGGTKEKRSKFTLETVEKVTKAIGSDKVGIRLSPYSAFNGTEIFDGIDEQFLYLTEQLNKFDLAYLHLVDNSSLGSPDVSQSIFLKIKEKFEGTLIRNGGYTKEKAEQSLSENKTDLVSFGRSFIANPDLIYRFENDLPLNEPDYDTFYTPGAKGYTDYPLFEKKEAVADK</sequence>
<dbReference type="GO" id="GO:0010181">
    <property type="term" value="F:FMN binding"/>
    <property type="evidence" value="ECO:0007669"/>
    <property type="project" value="InterPro"/>
</dbReference>
<protein>
    <submittedName>
        <fullName evidence="5">N-ethylmaleimide reductase</fullName>
    </submittedName>
</protein>
<organism evidence="5 6">
    <name type="scientific">Christiangramia echinicola</name>
    <dbReference type="NCBI Taxonomy" id="279359"/>
    <lineage>
        <taxon>Bacteria</taxon>
        <taxon>Pseudomonadati</taxon>
        <taxon>Bacteroidota</taxon>
        <taxon>Flavobacteriia</taxon>
        <taxon>Flavobacteriales</taxon>
        <taxon>Flavobacteriaceae</taxon>
        <taxon>Christiangramia</taxon>
    </lineage>
</organism>
<dbReference type="GO" id="GO:0005829">
    <property type="term" value="C:cytosol"/>
    <property type="evidence" value="ECO:0007669"/>
    <property type="project" value="UniProtKB-ARBA"/>
</dbReference>
<dbReference type="PANTHER" id="PTHR22893:SF91">
    <property type="entry name" value="NADPH DEHYDROGENASE 2-RELATED"/>
    <property type="match status" value="1"/>
</dbReference>
<dbReference type="AlphaFoldDB" id="A0A1H1SD09"/>
<keyword evidence="6" id="KW-1185">Reference proteome</keyword>
<dbReference type="EMBL" id="LT629745">
    <property type="protein sequence ID" value="SDS46000.1"/>
    <property type="molecule type" value="Genomic_DNA"/>
</dbReference>
<accession>A0A1H1SD09</accession>
<dbReference type="STRING" id="1250231.SAMN04488552_3233"/>
<dbReference type="FunFam" id="3.20.20.70:FF:000059">
    <property type="entry name" value="N-ethylmaleimide reductase, FMN-linked"/>
    <property type="match status" value="1"/>
</dbReference>
<dbReference type="PANTHER" id="PTHR22893">
    <property type="entry name" value="NADH OXIDOREDUCTASE-RELATED"/>
    <property type="match status" value="1"/>
</dbReference>
<evidence type="ECO:0000313" key="5">
    <source>
        <dbReference type="EMBL" id="SDS46000.1"/>
    </source>
</evidence>
<evidence type="ECO:0000313" key="6">
    <source>
        <dbReference type="Proteomes" id="UP000198858"/>
    </source>
</evidence>
<dbReference type="InterPro" id="IPR013785">
    <property type="entry name" value="Aldolase_TIM"/>
</dbReference>
<dbReference type="InterPro" id="IPR045247">
    <property type="entry name" value="Oye-like"/>
</dbReference>
<dbReference type="SUPFAM" id="SSF51395">
    <property type="entry name" value="FMN-linked oxidoreductases"/>
    <property type="match status" value="1"/>
</dbReference>
<evidence type="ECO:0000256" key="3">
    <source>
        <dbReference type="ARBA" id="ARBA00023002"/>
    </source>
</evidence>
<dbReference type="CDD" id="cd02933">
    <property type="entry name" value="OYE_like_FMN"/>
    <property type="match status" value="1"/>
</dbReference>
<proteinExistence type="inferred from homology"/>
<evidence type="ECO:0000259" key="4">
    <source>
        <dbReference type="Pfam" id="PF00724"/>
    </source>
</evidence>
<comment type="cofactor">
    <cofactor evidence="1">
        <name>FMN</name>
        <dbReference type="ChEBI" id="CHEBI:58210"/>
    </cofactor>
</comment>
<comment type="similarity">
    <text evidence="2">Belongs to the NADH:flavin oxidoreductase/NADH oxidase family.</text>
</comment>
<dbReference type="Proteomes" id="UP000198858">
    <property type="component" value="Chromosome I"/>
</dbReference>
<dbReference type="GO" id="GO:0016628">
    <property type="term" value="F:oxidoreductase activity, acting on the CH-CH group of donors, NAD or NADP as acceptor"/>
    <property type="evidence" value="ECO:0007669"/>
    <property type="project" value="UniProtKB-ARBA"/>
</dbReference>
<dbReference type="Gene3D" id="3.20.20.70">
    <property type="entry name" value="Aldolase class I"/>
    <property type="match status" value="1"/>
</dbReference>
<feature type="domain" description="NADH:flavin oxidoreductase/NADH oxidase N-terminal" evidence="4">
    <location>
        <begin position="10"/>
        <end position="337"/>
    </location>
</feature>
<keyword evidence="3" id="KW-0560">Oxidoreductase</keyword>
<dbReference type="InterPro" id="IPR001155">
    <property type="entry name" value="OxRdtase_FMN_N"/>
</dbReference>
<reference evidence="5 6" key="1">
    <citation type="submission" date="2016-10" db="EMBL/GenBank/DDBJ databases">
        <authorList>
            <person name="Varghese N."/>
            <person name="Submissions S."/>
        </authorList>
    </citation>
    <scope>NUCLEOTIDE SEQUENCE [LARGE SCALE GENOMIC DNA]</scope>
    <source>
        <strain evidence="5 6">Mar_2010_102</strain>
    </source>
</reference>
<gene>
    <name evidence="5" type="ORF">SAMN04488552_3233</name>
</gene>
<evidence type="ECO:0000256" key="1">
    <source>
        <dbReference type="ARBA" id="ARBA00001917"/>
    </source>
</evidence>
<name>A0A1H1SD09_9FLAO</name>
<evidence type="ECO:0000256" key="2">
    <source>
        <dbReference type="ARBA" id="ARBA00005979"/>
    </source>
</evidence>
<dbReference type="Pfam" id="PF00724">
    <property type="entry name" value="Oxidored_FMN"/>
    <property type="match status" value="1"/>
</dbReference>